<organism evidence="7 8">
    <name type="scientific">Oceanithermus desulfurans NBRC 100063</name>
    <dbReference type="NCBI Taxonomy" id="1227550"/>
    <lineage>
        <taxon>Bacteria</taxon>
        <taxon>Thermotogati</taxon>
        <taxon>Deinococcota</taxon>
        <taxon>Deinococci</taxon>
        <taxon>Thermales</taxon>
        <taxon>Thermaceae</taxon>
        <taxon>Oceanithermus</taxon>
    </lineage>
</organism>
<dbReference type="NCBIfam" id="TIGR02693">
    <property type="entry name" value="arsenite_ox_L"/>
    <property type="match status" value="1"/>
</dbReference>
<dbReference type="Pfam" id="PF00384">
    <property type="entry name" value="Molybdopterin"/>
    <property type="match status" value="1"/>
</dbReference>
<evidence type="ECO:0000313" key="7">
    <source>
        <dbReference type="EMBL" id="GEM89904.1"/>
    </source>
</evidence>
<dbReference type="OrthoDB" id="219031at2"/>
<dbReference type="PANTHER" id="PTHR43105">
    <property type="entry name" value="RESPIRATORY NITRATE REDUCTASE"/>
    <property type="match status" value="1"/>
</dbReference>
<dbReference type="RefSeq" id="WP_147147165.1">
    <property type="nucleotide sequence ID" value="NZ_BJXN01000008.1"/>
</dbReference>
<dbReference type="InterPro" id="IPR050123">
    <property type="entry name" value="Prok_molybdopt-oxidoreductase"/>
</dbReference>
<dbReference type="InterPro" id="IPR014066">
    <property type="entry name" value="AioA/IdrA_lsu"/>
</dbReference>
<dbReference type="SUPFAM" id="SSF50692">
    <property type="entry name" value="ADC-like"/>
    <property type="match status" value="1"/>
</dbReference>
<evidence type="ECO:0000256" key="3">
    <source>
        <dbReference type="ARBA" id="ARBA00023014"/>
    </source>
</evidence>
<evidence type="ECO:0000259" key="6">
    <source>
        <dbReference type="Pfam" id="PF18465"/>
    </source>
</evidence>
<dbReference type="GO" id="GO:0003954">
    <property type="term" value="F:NADH dehydrogenase activity"/>
    <property type="evidence" value="ECO:0007669"/>
    <property type="project" value="TreeGrafter"/>
</dbReference>
<dbReference type="Pfam" id="PF18465">
    <property type="entry name" value="Rieske_3"/>
    <property type="match status" value="1"/>
</dbReference>
<evidence type="ECO:0000256" key="1">
    <source>
        <dbReference type="ARBA" id="ARBA00022723"/>
    </source>
</evidence>
<evidence type="ECO:0000259" key="4">
    <source>
        <dbReference type="Pfam" id="PF00384"/>
    </source>
</evidence>
<comment type="caution">
    <text evidence="7">The sequence shown here is derived from an EMBL/GenBank/DDBJ whole genome shotgun (WGS) entry which is preliminary data.</text>
</comment>
<dbReference type="InterPro" id="IPR041632">
    <property type="entry name" value="AioA/IdrA_3Fe-4S"/>
</dbReference>
<dbReference type="GO" id="GO:0051536">
    <property type="term" value="F:iron-sulfur cluster binding"/>
    <property type="evidence" value="ECO:0007669"/>
    <property type="project" value="UniProtKB-KW"/>
</dbReference>
<evidence type="ECO:0000313" key="8">
    <source>
        <dbReference type="Proteomes" id="UP000321827"/>
    </source>
</evidence>
<dbReference type="GO" id="GO:0046872">
    <property type="term" value="F:metal ion binding"/>
    <property type="evidence" value="ECO:0007669"/>
    <property type="project" value="UniProtKB-KW"/>
</dbReference>
<feature type="domain" description="Molybdopterin oxidoreductase" evidence="4">
    <location>
        <begin position="123"/>
        <end position="594"/>
    </location>
</feature>
<evidence type="ECO:0000259" key="5">
    <source>
        <dbReference type="Pfam" id="PF01568"/>
    </source>
</evidence>
<dbReference type="Gene3D" id="3.40.50.740">
    <property type="match status" value="1"/>
</dbReference>
<name>A0A511RJS4_9DEIN</name>
<dbReference type="InterPro" id="IPR006657">
    <property type="entry name" value="MoPterin_dinucl-bd_dom"/>
</dbReference>
<dbReference type="CDD" id="cd02756">
    <property type="entry name" value="MopB_Arsenite-Ox"/>
    <property type="match status" value="1"/>
</dbReference>
<evidence type="ECO:0000256" key="2">
    <source>
        <dbReference type="ARBA" id="ARBA00023004"/>
    </source>
</evidence>
<sequence length="861" mass="96359">MALFERRDHLPLPPKGAKTYNTVCQYCNVGCGYKVYVWPVGEEGGPEKDQNAFGADFTNPQPPLVGLNYTETMHSVVQGRDGREYHVAIVPAQDSPINRGDYSIRGGTNALTTFSPTRGTQDRLRYPLLRLGDQFQAVTWQEALTLMGRVIKGIRDRDGNDDNLTVKCYDHGGSGQGFEDNYGAGKLFFDALSIRHIAIHNRPAYNSEVWGSRERGVHELNYDVSDARLADTVVLWGANPYETATVFYVEHILPNLKGATLGEKKAAFANGEPAEPGYLIVIDPRKTSSLTAAEVYAKDRVLHLAPRLGTDYILANAMARVVWERGYYDPDYLKARTDLTLFEDYKKKSLKLGTPYDAFMDEAETITGVPRAQIEQAAEWMAKPKGGGQKRRTLTIYEKGIIWNMKNYDQVAAVVQLAVLTHNIGRPGTGCGRQGGHQEGYVRPPAPTPGSIFNGGPPVNVDKLLTSGKGKFYWVIATDPYLSTPNSQFFRKRIHERTQKLTEALGRAGEPGTVQAWADKILQALYEDPDALFMVVQDIYMTDTARDAHLILPAAAWGEANDTSINCNSRLLRLYEKFTDPPGEAKPDWEIFKWVGMRLAELYRADGRREEAAKFEFGKDWKTDEDVFLAGSQEFKDNAVSEADEATLEAENYKGVTYGFLKEVGQQGIRTPVRKDPATGKLVGTLRRYTHRFGSSDGKFKWYGTDDWEGYPPEVDKYLKGDAPERYPFWVTTGRAQTIWQTAYHDRNLPEKTLALPLPYVEVNPEDARRLGLAGGDLVEVYNEEGNGTFMVYVTDAVQPGMLFLVMYHWRGTSNSLTSGYTDPKTTIPWYKGTRAALRKVAGALPSLHQTASTLQQNRFE</sequence>
<dbReference type="Proteomes" id="UP000321827">
    <property type="component" value="Unassembled WGS sequence"/>
</dbReference>
<gene>
    <name evidence="7" type="ORF">ODE01S_13380</name>
</gene>
<dbReference type="Gene3D" id="3.30.200.200">
    <property type="match status" value="1"/>
</dbReference>
<dbReference type="GO" id="GO:0016020">
    <property type="term" value="C:membrane"/>
    <property type="evidence" value="ECO:0007669"/>
    <property type="project" value="TreeGrafter"/>
</dbReference>
<dbReference type="InterPro" id="IPR009010">
    <property type="entry name" value="Asp_de-COase-like_dom_sf"/>
</dbReference>
<feature type="domain" description="Molybdopterin dinucleotide-binding" evidence="5">
    <location>
        <begin position="729"/>
        <end position="834"/>
    </location>
</feature>
<dbReference type="CDD" id="cd02779">
    <property type="entry name" value="MopB_CT_Arsenite-Ox"/>
    <property type="match status" value="1"/>
</dbReference>
<reference evidence="7 8" key="1">
    <citation type="submission" date="2019-07" db="EMBL/GenBank/DDBJ databases">
        <title>Whole genome shotgun sequence of Oceanithermus desulfurans NBRC 100063.</title>
        <authorList>
            <person name="Hosoyama A."/>
            <person name="Uohara A."/>
            <person name="Ohji S."/>
            <person name="Ichikawa N."/>
        </authorList>
    </citation>
    <scope>NUCLEOTIDE SEQUENCE [LARGE SCALE GENOMIC DNA]</scope>
    <source>
        <strain evidence="7 8">NBRC 100063</strain>
    </source>
</reference>
<accession>A0A511RJS4</accession>
<dbReference type="Gene3D" id="2.40.40.20">
    <property type="match status" value="1"/>
</dbReference>
<dbReference type="AlphaFoldDB" id="A0A511RJS4"/>
<keyword evidence="3" id="KW-0411">Iron-sulfur</keyword>
<dbReference type="GO" id="GO:0022904">
    <property type="term" value="P:respiratory electron transport chain"/>
    <property type="evidence" value="ECO:0007669"/>
    <property type="project" value="TreeGrafter"/>
</dbReference>
<dbReference type="Gene3D" id="3.40.228.10">
    <property type="entry name" value="Dimethylsulfoxide Reductase, domain 2"/>
    <property type="match status" value="1"/>
</dbReference>
<protein>
    <submittedName>
        <fullName evidence="7">Arsenite oxidase large subunit</fullName>
    </submittedName>
</protein>
<proteinExistence type="predicted"/>
<dbReference type="PANTHER" id="PTHR43105:SF10">
    <property type="entry name" value="NADH-QUINONE OXIDOREDUCTASE SUBUNIT G"/>
    <property type="match status" value="1"/>
</dbReference>
<keyword evidence="1" id="KW-0479">Metal-binding</keyword>
<dbReference type="InterPro" id="IPR006656">
    <property type="entry name" value="Mopterin_OxRdtase"/>
</dbReference>
<dbReference type="EMBL" id="BJXN01000008">
    <property type="protein sequence ID" value="GEM89904.1"/>
    <property type="molecule type" value="Genomic_DNA"/>
</dbReference>
<dbReference type="Pfam" id="PF01568">
    <property type="entry name" value="Molydop_binding"/>
    <property type="match status" value="1"/>
</dbReference>
<keyword evidence="2" id="KW-0408">Iron</keyword>
<dbReference type="GO" id="GO:0043546">
    <property type="term" value="F:molybdopterin cofactor binding"/>
    <property type="evidence" value="ECO:0007669"/>
    <property type="project" value="InterPro"/>
</dbReference>
<feature type="domain" description="Arsenite oxidase subunit AioA/Iodate reductase subunit IdrA 3Fe-4S cluster" evidence="6">
    <location>
        <begin position="24"/>
        <end position="120"/>
    </location>
</feature>
<dbReference type="SUPFAM" id="SSF53706">
    <property type="entry name" value="Formate dehydrogenase/DMSO reductase, domains 1-3"/>
    <property type="match status" value="1"/>
</dbReference>